<dbReference type="AlphaFoldDB" id="A0A6G0U0Q6"/>
<evidence type="ECO:0000256" key="3">
    <source>
        <dbReference type="ARBA" id="ARBA00014804"/>
    </source>
</evidence>
<comment type="caution">
    <text evidence="10">The sequence shown here is derived from an EMBL/GenBank/DDBJ whole genome shotgun (WGS) entry which is preliminary data.</text>
</comment>
<evidence type="ECO:0000256" key="7">
    <source>
        <dbReference type="SAM" id="Phobius"/>
    </source>
</evidence>
<dbReference type="PANTHER" id="PTHR21206:SF0">
    <property type="entry name" value="DNA REPLICATION COMPLEX GINS PROTEIN SLD5"/>
    <property type="match status" value="1"/>
</dbReference>
<dbReference type="InterPro" id="IPR008591">
    <property type="entry name" value="GINS_Sld5"/>
</dbReference>
<keyword evidence="5" id="KW-0539">Nucleus</keyword>
<keyword evidence="7" id="KW-0472">Membrane</keyword>
<dbReference type="SUPFAM" id="SSF158573">
    <property type="entry name" value="GINS helical bundle-like"/>
    <property type="match status" value="1"/>
</dbReference>
<evidence type="ECO:0000256" key="2">
    <source>
        <dbReference type="ARBA" id="ARBA00008187"/>
    </source>
</evidence>
<evidence type="ECO:0000256" key="1">
    <source>
        <dbReference type="ARBA" id="ARBA00004123"/>
    </source>
</evidence>
<dbReference type="InterPro" id="IPR038749">
    <property type="entry name" value="Sld5_GINS_A"/>
</dbReference>
<organism evidence="10 11">
    <name type="scientific">Aphis glycines</name>
    <name type="common">Soybean aphid</name>
    <dbReference type="NCBI Taxonomy" id="307491"/>
    <lineage>
        <taxon>Eukaryota</taxon>
        <taxon>Metazoa</taxon>
        <taxon>Ecdysozoa</taxon>
        <taxon>Arthropoda</taxon>
        <taxon>Hexapoda</taxon>
        <taxon>Insecta</taxon>
        <taxon>Pterygota</taxon>
        <taxon>Neoptera</taxon>
        <taxon>Paraneoptera</taxon>
        <taxon>Hemiptera</taxon>
        <taxon>Sternorrhyncha</taxon>
        <taxon>Aphidomorpha</taxon>
        <taxon>Aphidoidea</taxon>
        <taxon>Aphididae</taxon>
        <taxon>Aphidini</taxon>
        <taxon>Aphis</taxon>
        <taxon>Aphis</taxon>
    </lineage>
</organism>
<dbReference type="SUPFAM" id="SSF160059">
    <property type="entry name" value="PriA/YqbF domain"/>
    <property type="match status" value="1"/>
</dbReference>
<dbReference type="GO" id="GO:0000811">
    <property type="term" value="C:GINS complex"/>
    <property type="evidence" value="ECO:0007669"/>
    <property type="project" value="TreeGrafter"/>
</dbReference>
<dbReference type="Gene3D" id="3.40.5.60">
    <property type="match status" value="1"/>
</dbReference>
<dbReference type="OrthoDB" id="338231at2759"/>
<protein>
    <recommendedName>
        <fullName evidence="3">DNA replication complex GINS protein SLD5</fullName>
    </recommendedName>
    <alternativeName>
        <fullName evidence="6">GINS complex subunit 4</fullName>
    </alternativeName>
</protein>
<evidence type="ECO:0000259" key="9">
    <source>
        <dbReference type="Pfam" id="PF16922"/>
    </source>
</evidence>
<evidence type="ECO:0000313" key="11">
    <source>
        <dbReference type="Proteomes" id="UP000475862"/>
    </source>
</evidence>
<dbReference type="CDD" id="cd21692">
    <property type="entry name" value="GINS_B_Sld5"/>
    <property type="match status" value="1"/>
</dbReference>
<keyword evidence="7" id="KW-1133">Transmembrane helix</keyword>
<feature type="transmembrane region" description="Helical" evidence="7">
    <location>
        <begin position="293"/>
        <end position="312"/>
    </location>
</feature>
<evidence type="ECO:0000313" key="10">
    <source>
        <dbReference type="EMBL" id="KAE9541257.1"/>
    </source>
</evidence>
<name>A0A6G0U0Q6_APHGL</name>
<dbReference type="InterPro" id="IPR031633">
    <property type="entry name" value="SLD5_C"/>
</dbReference>
<dbReference type="CDD" id="cd11711">
    <property type="entry name" value="GINS_A_Sld5"/>
    <property type="match status" value="1"/>
</dbReference>
<keyword evidence="11" id="KW-1185">Reference proteome</keyword>
<dbReference type="Gene3D" id="1.20.58.1030">
    <property type="match status" value="1"/>
</dbReference>
<keyword evidence="4" id="KW-0235">DNA replication</keyword>
<accession>A0A6G0U0Q6</accession>
<evidence type="ECO:0000259" key="8">
    <source>
        <dbReference type="Pfam" id="PF05916"/>
    </source>
</evidence>
<proteinExistence type="inferred from homology"/>
<reference evidence="10 11" key="1">
    <citation type="submission" date="2019-08" db="EMBL/GenBank/DDBJ databases">
        <title>The genome of the soybean aphid Biotype 1, its phylome, world population structure and adaptation to the North American continent.</title>
        <authorList>
            <person name="Giordano R."/>
            <person name="Donthu R.K."/>
            <person name="Hernandez A.G."/>
            <person name="Wright C.L."/>
            <person name="Zimin A.V."/>
        </authorList>
    </citation>
    <scope>NUCLEOTIDE SEQUENCE [LARGE SCALE GENOMIC DNA]</scope>
    <source>
        <tissue evidence="10">Whole aphids</tissue>
    </source>
</reference>
<dbReference type="Proteomes" id="UP000475862">
    <property type="component" value="Unassembled WGS sequence"/>
</dbReference>
<dbReference type="EMBL" id="VYZN01000013">
    <property type="protein sequence ID" value="KAE9541257.1"/>
    <property type="molecule type" value="Genomic_DNA"/>
</dbReference>
<dbReference type="InterPro" id="IPR036224">
    <property type="entry name" value="GINS_bundle-like_dom_sf"/>
</dbReference>
<dbReference type="InterPro" id="IPR021151">
    <property type="entry name" value="GINS_A"/>
</dbReference>
<comment type="subcellular location">
    <subcellularLocation>
        <location evidence="1">Nucleus</location>
    </subcellularLocation>
</comment>
<dbReference type="PANTHER" id="PTHR21206">
    <property type="entry name" value="SLD5 PROTEIN"/>
    <property type="match status" value="1"/>
</dbReference>
<gene>
    <name evidence="10" type="ORF">AGLY_004502</name>
</gene>
<sequence>MYETVFTALFRLRRLKSLGRLGKHSSKTNKFKFQSSDRLTAIRSLLEKLIILFILSIDILNKKNYKMLFSLFPLTAINNSITIMDIDIRELIDDEDDENQEEMTAQKVLQNVEQAWLNEKFSPEILPHQTDYVECLLEQIKGMEGNLAKLSKTDPKVDLHKLELERIKFVITSYLRTRLKKIESFCVRVLEEEATRSEEDKYLSPAELQFAKEFALNADNHFDTILRHMPQLYNKLDRNKKIIEPNLNSFVFLKCNKHIDSVIIKNTLEGQEEEIVLEDNSQHLMPYSSVAEFVKNAFFIQIIIYYLCYILISTPSKYFNIKNVIYV</sequence>
<comment type="similarity">
    <text evidence="2">Belongs to the GINS4/SLD5 family.</text>
</comment>
<feature type="domain" description="DNA replication complex GINS protein SLD5 C-terminal" evidence="9">
    <location>
        <begin position="245"/>
        <end position="296"/>
    </location>
</feature>
<dbReference type="Pfam" id="PF16922">
    <property type="entry name" value="SLD5_C"/>
    <property type="match status" value="1"/>
</dbReference>
<evidence type="ECO:0000256" key="6">
    <source>
        <dbReference type="ARBA" id="ARBA00030869"/>
    </source>
</evidence>
<dbReference type="Pfam" id="PF05916">
    <property type="entry name" value="Sld5"/>
    <property type="match status" value="1"/>
</dbReference>
<keyword evidence="7" id="KW-0812">Transmembrane</keyword>
<dbReference type="GO" id="GO:0006261">
    <property type="term" value="P:DNA-templated DNA replication"/>
    <property type="evidence" value="ECO:0007669"/>
    <property type="project" value="InterPro"/>
</dbReference>
<dbReference type="GO" id="GO:0000727">
    <property type="term" value="P:double-strand break repair via break-induced replication"/>
    <property type="evidence" value="ECO:0007669"/>
    <property type="project" value="TreeGrafter"/>
</dbReference>
<evidence type="ECO:0000256" key="4">
    <source>
        <dbReference type="ARBA" id="ARBA00022705"/>
    </source>
</evidence>
<evidence type="ECO:0000256" key="5">
    <source>
        <dbReference type="ARBA" id="ARBA00023242"/>
    </source>
</evidence>
<feature type="domain" description="GINS subunit" evidence="8">
    <location>
        <begin position="157"/>
        <end position="222"/>
    </location>
</feature>